<evidence type="ECO:0000256" key="2">
    <source>
        <dbReference type="SAM" id="MobiDB-lite"/>
    </source>
</evidence>
<keyword evidence="3" id="KW-0812">Transmembrane</keyword>
<dbReference type="GO" id="GO:0000147">
    <property type="term" value="P:actin cortical patch assembly"/>
    <property type="evidence" value="ECO:0007669"/>
    <property type="project" value="TreeGrafter"/>
</dbReference>
<protein>
    <submittedName>
        <fullName evidence="5">Pre-rRNA processing</fullName>
    </submittedName>
</protein>
<feature type="region of interest" description="Disordered" evidence="2">
    <location>
        <begin position="919"/>
        <end position="978"/>
    </location>
</feature>
<sequence length="978" mass="107460">MEGAALSTNRINLEVASTSEKVSNEMTRSAGNSAGPGSCIDAPAMAVHDDNEAMASLAAVPSRVQHEMPKISRPRWPTDWRAYLCLVGGFVQMFISWGYVNAFGTYASFYKSVLLPGADNLLMNVVGGTECFVILLLSFVVGRLVDAGHIRKVLFVGTILLGVGTFSLSAVNGDAGNGDGNYGAIWATQGFLTSLGMACHFVSSSQVVATWFTETKSFAVGVVACGASAGGAVISTMVRYLNQQAGFNNASRYVATMLFVLSATTVIICRPNPEHPRNTSAKWRWSTFWDKTAFRNPCFCWLSAAQESLRFYGLILNIYPVFFNLEAWAAATGIALRGNSRPEGIPPNAIETFALLSMMNGSSFLGRLLSAGIADHPGSYGALHVHGFVTAAASILLMAFWTTANMVGKAIGFVLLFGMFSGGVIGLPPASMAFIIGKTDKLAQARLGQRVGMMYSIASLPALVGPLIAGHLITQFGTFLAVQLWSGACLMASAACMAVCMYYERRCLPQLDDLVSGPSDSHELIDNVLRAYLKWASTNKQEYLSSEYDVAKYCYRLLDAELFQGNQDYVRRQFLYCLLQDDDVDTLHLAAALLLFDGRTNETAFELLQSEGAFSRIVELIRAQRDDDIGLHRLLLELLCEMSRIQKLTLEDLKVVDDAFVLYLFQLIEQLSDDADDPYHYPIIRVILVLNEQYMCFANAPALPGTGDKVTNRILKLLSAHGPLYRTFGENLILLLNRETALAHQLLILKLLYLLFTTPSTYEYFYTNDLHVLVDVVIRNLLDLDPSVGKMDEERDGQKALRHTYLRVLCPLLRNTQLAREGNNYKREEVRKLLHLLVNRSAAHFAPVDETVIRLVIRCKQIEWLKQDGDDQDEELERKLAEFAPKESDVAKKLMGMSLDDAGVSSLSVVEVAAKVTKEKPTVPAPRRRRKKSMGMATNGMHGAGLKVPPTDLSASISGSEDAREGGRSPFADDAEEV</sequence>
<dbReference type="PANTHER" id="PTHR13357:SF1">
    <property type="entry name" value="NCK-INTERACTING PROTEIN WITH SH3 DOMAIN"/>
    <property type="match status" value="1"/>
</dbReference>
<accession>A0AAN6KW57</accession>
<feature type="transmembrane region" description="Helical" evidence="3">
    <location>
        <begin position="381"/>
        <end position="404"/>
    </location>
</feature>
<feature type="domain" description="SPIN90/Ldb17 leucine-rich" evidence="4">
    <location>
        <begin position="676"/>
        <end position="829"/>
    </location>
</feature>
<dbReference type="GO" id="GO:0071933">
    <property type="term" value="F:Arp2/3 complex binding"/>
    <property type="evidence" value="ECO:0007669"/>
    <property type="project" value="TreeGrafter"/>
</dbReference>
<feature type="transmembrane region" description="Helical" evidence="3">
    <location>
        <begin position="120"/>
        <end position="141"/>
    </location>
</feature>
<dbReference type="Gene3D" id="1.20.1250.20">
    <property type="entry name" value="MFS general substrate transporter like domains"/>
    <property type="match status" value="2"/>
</dbReference>
<feature type="transmembrane region" description="Helical" evidence="3">
    <location>
        <begin position="191"/>
        <end position="211"/>
    </location>
</feature>
<dbReference type="Pfam" id="PF09431">
    <property type="entry name" value="SPIN90_LRD"/>
    <property type="match status" value="1"/>
</dbReference>
<keyword evidence="3" id="KW-1133">Transmembrane helix</keyword>
<dbReference type="GO" id="GO:0006897">
    <property type="term" value="P:endocytosis"/>
    <property type="evidence" value="ECO:0007669"/>
    <property type="project" value="TreeGrafter"/>
</dbReference>
<evidence type="ECO:0000256" key="3">
    <source>
        <dbReference type="SAM" id="Phobius"/>
    </source>
</evidence>
<evidence type="ECO:0000313" key="6">
    <source>
        <dbReference type="Proteomes" id="UP001175353"/>
    </source>
</evidence>
<feature type="transmembrane region" description="Helical" evidence="3">
    <location>
        <begin position="153"/>
        <end position="171"/>
    </location>
</feature>
<dbReference type="InterPro" id="IPR011701">
    <property type="entry name" value="MFS"/>
</dbReference>
<dbReference type="SUPFAM" id="SSF103473">
    <property type="entry name" value="MFS general substrate transporter"/>
    <property type="match status" value="1"/>
</dbReference>
<keyword evidence="3" id="KW-0472">Membrane</keyword>
<keyword evidence="6" id="KW-1185">Reference proteome</keyword>
<dbReference type="AlphaFoldDB" id="A0AAN6KW57"/>
<feature type="transmembrane region" description="Helical" evidence="3">
    <location>
        <begin position="311"/>
        <end position="336"/>
    </location>
</feature>
<feature type="transmembrane region" description="Helical" evidence="3">
    <location>
        <begin position="80"/>
        <end position="100"/>
    </location>
</feature>
<dbReference type="EMBL" id="JAUJLE010000023">
    <property type="protein sequence ID" value="KAK1005222.1"/>
    <property type="molecule type" value="Genomic_DNA"/>
</dbReference>
<evidence type="ECO:0000313" key="5">
    <source>
        <dbReference type="EMBL" id="KAK1005222.1"/>
    </source>
</evidence>
<dbReference type="InterPro" id="IPR006162">
    <property type="entry name" value="Ppantetheine_attach_site"/>
</dbReference>
<dbReference type="GO" id="GO:0016020">
    <property type="term" value="C:membrane"/>
    <property type="evidence" value="ECO:0007669"/>
    <property type="project" value="UniProtKB-SubCell"/>
</dbReference>
<gene>
    <name evidence="5" type="primary">LDB17_1</name>
    <name evidence="5" type="ORF">LTR91_004078</name>
</gene>
<organism evidence="5 6">
    <name type="scientific">Friedmanniomyces endolithicus</name>
    <dbReference type="NCBI Taxonomy" id="329885"/>
    <lineage>
        <taxon>Eukaryota</taxon>
        <taxon>Fungi</taxon>
        <taxon>Dikarya</taxon>
        <taxon>Ascomycota</taxon>
        <taxon>Pezizomycotina</taxon>
        <taxon>Dothideomycetes</taxon>
        <taxon>Dothideomycetidae</taxon>
        <taxon>Mycosphaerellales</taxon>
        <taxon>Teratosphaeriaceae</taxon>
        <taxon>Friedmanniomyces</taxon>
    </lineage>
</organism>
<dbReference type="InterPro" id="IPR018556">
    <property type="entry name" value="SPIN90/Ldb17_LRD"/>
</dbReference>
<dbReference type="PANTHER" id="PTHR13357">
    <property type="entry name" value="SH3 ADAPTER PROTEIN SPIN90 NCK INTERACTING PROTEIN WITH SH3 DOMAIN"/>
    <property type="match status" value="1"/>
</dbReference>
<dbReference type="GO" id="GO:0022857">
    <property type="term" value="F:transmembrane transporter activity"/>
    <property type="evidence" value="ECO:0007669"/>
    <property type="project" value="InterPro"/>
</dbReference>
<evidence type="ECO:0000256" key="1">
    <source>
        <dbReference type="ARBA" id="ARBA00004141"/>
    </source>
</evidence>
<dbReference type="InterPro" id="IPR030125">
    <property type="entry name" value="SPIN90/Ldb17"/>
</dbReference>
<dbReference type="GO" id="GO:0030479">
    <property type="term" value="C:actin cortical patch"/>
    <property type="evidence" value="ECO:0007669"/>
    <property type="project" value="TreeGrafter"/>
</dbReference>
<reference evidence="5" key="1">
    <citation type="submission" date="2023-06" db="EMBL/GenBank/DDBJ databases">
        <title>Black Yeasts Isolated from many extreme environments.</title>
        <authorList>
            <person name="Coleine C."/>
            <person name="Stajich J.E."/>
            <person name="Selbmann L."/>
        </authorList>
    </citation>
    <scope>NUCLEOTIDE SEQUENCE</scope>
    <source>
        <strain evidence="5">CCFEE 5200</strain>
    </source>
</reference>
<comment type="caution">
    <text evidence="5">The sequence shown here is derived from an EMBL/GenBank/DDBJ whole genome shotgun (WGS) entry which is preliminary data.</text>
</comment>
<feature type="transmembrane region" description="Helical" evidence="3">
    <location>
        <begin position="410"/>
        <end position="436"/>
    </location>
</feature>
<evidence type="ECO:0000259" key="4">
    <source>
        <dbReference type="Pfam" id="PF09431"/>
    </source>
</evidence>
<feature type="transmembrane region" description="Helical" evidence="3">
    <location>
        <begin position="482"/>
        <end position="503"/>
    </location>
</feature>
<feature type="transmembrane region" description="Helical" evidence="3">
    <location>
        <begin position="218"/>
        <end position="238"/>
    </location>
</feature>
<dbReference type="PROSITE" id="PS00012">
    <property type="entry name" value="PHOSPHOPANTETHEINE"/>
    <property type="match status" value="1"/>
</dbReference>
<dbReference type="GO" id="GO:0051666">
    <property type="term" value="P:actin cortical patch localization"/>
    <property type="evidence" value="ECO:0007669"/>
    <property type="project" value="TreeGrafter"/>
</dbReference>
<name>A0AAN6KW57_9PEZI</name>
<feature type="transmembrane region" description="Helical" evidence="3">
    <location>
        <begin position="457"/>
        <end position="476"/>
    </location>
</feature>
<proteinExistence type="predicted"/>
<feature type="transmembrane region" description="Helical" evidence="3">
    <location>
        <begin position="250"/>
        <end position="269"/>
    </location>
</feature>
<comment type="subcellular location">
    <subcellularLocation>
        <location evidence="1">Membrane</location>
        <topology evidence="1">Multi-pass membrane protein</topology>
    </subcellularLocation>
</comment>
<dbReference type="InterPro" id="IPR036259">
    <property type="entry name" value="MFS_trans_sf"/>
</dbReference>
<dbReference type="Pfam" id="PF07690">
    <property type="entry name" value="MFS_1"/>
    <property type="match status" value="1"/>
</dbReference>
<dbReference type="Proteomes" id="UP001175353">
    <property type="component" value="Unassembled WGS sequence"/>
</dbReference>